<feature type="region of interest" description="Disordered" evidence="1">
    <location>
        <begin position="1"/>
        <end position="56"/>
    </location>
</feature>
<organism evidence="2 3">
    <name type="scientific">Heracleum sosnowskyi</name>
    <dbReference type="NCBI Taxonomy" id="360622"/>
    <lineage>
        <taxon>Eukaryota</taxon>
        <taxon>Viridiplantae</taxon>
        <taxon>Streptophyta</taxon>
        <taxon>Embryophyta</taxon>
        <taxon>Tracheophyta</taxon>
        <taxon>Spermatophyta</taxon>
        <taxon>Magnoliopsida</taxon>
        <taxon>eudicotyledons</taxon>
        <taxon>Gunneridae</taxon>
        <taxon>Pentapetalae</taxon>
        <taxon>asterids</taxon>
        <taxon>campanulids</taxon>
        <taxon>Apiales</taxon>
        <taxon>Apiaceae</taxon>
        <taxon>Apioideae</taxon>
        <taxon>apioid superclade</taxon>
        <taxon>Tordylieae</taxon>
        <taxon>Tordyliinae</taxon>
        <taxon>Heracleum</taxon>
    </lineage>
</organism>
<comment type="caution">
    <text evidence="2">The sequence shown here is derived from an EMBL/GenBank/DDBJ whole genome shotgun (WGS) entry which is preliminary data.</text>
</comment>
<name>A0AAD8MCZ4_9APIA</name>
<keyword evidence="3" id="KW-1185">Reference proteome</keyword>
<sequence length="160" mass="17199">MRAELRRKNHTIGSKWLRQGGAIPAAAPTNSGGKVDKEGVTSDNAGGRISSTRSGILKDKQELLKQIELGENHGNNMQPNTTVIISNQRGTRENNIQVPNSGLDTENVGLIVTDPKRKRTEEHSQNGPSKNKLTEDENMVEANTTENSVSKNMIGAGSAG</sequence>
<feature type="region of interest" description="Disordered" evidence="1">
    <location>
        <begin position="114"/>
        <end position="160"/>
    </location>
</feature>
<gene>
    <name evidence="2" type="ORF">POM88_037057</name>
</gene>
<feature type="compositionally biased region" description="Polar residues" evidence="1">
    <location>
        <begin position="41"/>
        <end position="54"/>
    </location>
</feature>
<evidence type="ECO:0000313" key="2">
    <source>
        <dbReference type="EMBL" id="KAK1370965.1"/>
    </source>
</evidence>
<evidence type="ECO:0000313" key="3">
    <source>
        <dbReference type="Proteomes" id="UP001237642"/>
    </source>
</evidence>
<protein>
    <submittedName>
        <fullName evidence="2">Uncharacterized protein</fullName>
    </submittedName>
</protein>
<reference evidence="2" key="1">
    <citation type="submission" date="2023-02" db="EMBL/GenBank/DDBJ databases">
        <title>Genome of toxic invasive species Heracleum sosnowskyi carries increased number of genes despite the absence of recent whole-genome duplications.</title>
        <authorList>
            <person name="Schelkunov M."/>
            <person name="Shtratnikova V."/>
            <person name="Makarenko M."/>
            <person name="Klepikova A."/>
            <person name="Omelchenko D."/>
            <person name="Novikova G."/>
            <person name="Obukhova E."/>
            <person name="Bogdanov V."/>
            <person name="Penin A."/>
            <person name="Logacheva M."/>
        </authorList>
    </citation>
    <scope>NUCLEOTIDE SEQUENCE</scope>
    <source>
        <strain evidence="2">Hsosn_3</strain>
        <tissue evidence="2">Leaf</tissue>
    </source>
</reference>
<reference evidence="2" key="2">
    <citation type="submission" date="2023-05" db="EMBL/GenBank/DDBJ databases">
        <authorList>
            <person name="Schelkunov M.I."/>
        </authorList>
    </citation>
    <scope>NUCLEOTIDE SEQUENCE</scope>
    <source>
        <strain evidence="2">Hsosn_3</strain>
        <tissue evidence="2">Leaf</tissue>
    </source>
</reference>
<proteinExistence type="predicted"/>
<dbReference type="EMBL" id="JAUIZM010000008">
    <property type="protein sequence ID" value="KAK1370965.1"/>
    <property type="molecule type" value="Genomic_DNA"/>
</dbReference>
<dbReference type="Proteomes" id="UP001237642">
    <property type="component" value="Unassembled WGS sequence"/>
</dbReference>
<feature type="compositionally biased region" description="Polar residues" evidence="1">
    <location>
        <begin position="141"/>
        <end position="151"/>
    </location>
</feature>
<dbReference type="AlphaFoldDB" id="A0AAD8MCZ4"/>
<evidence type="ECO:0000256" key="1">
    <source>
        <dbReference type="SAM" id="MobiDB-lite"/>
    </source>
</evidence>
<accession>A0AAD8MCZ4</accession>